<name>A0ACD5V0G7_AVESA</name>
<keyword evidence="2" id="KW-1185">Reference proteome</keyword>
<dbReference type="Proteomes" id="UP001732700">
    <property type="component" value="Chromosome 2D"/>
</dbReference>
<sequence>MAGKEFDSLELNGHNYPTWAMDIKIALASRGIVRAIQNPDDPLPAGAAPLREEQKYAALYIIRHYIHPDLKSEYLEEESPFTLFQALKTRYEKQKAVVLPEALHDWTHLRFQDFKSVGDYNHEVHKISSKLRFCEKEPTDAEKIEKTLSTMLPSERLLQQQYRARDYQVYSDLIHILLQAEKHDELLAKNGSQRPVGSQPLPEVHMNVANGRKFGGAFNGNQSNFKGKRKRNRNRKPRNSDRGKGTAKPKYDKTKLCDKCGCYTYPTNKCKTPKHLAILYQQSQGRKVPQGKRFEANFNLHPDGTNGAGCSQDAPPGPSNTMTLQQSEDPMSTENMMIEYASNDVFGDFD</sequence>
<dbReference type="EnsemblPlants" id="AVESA.00010b.r2.2DG0339460.1">
    <property type="protein sequence ID" value="AVESA.00010b.r2.2DG0339460.1.CDS.1"/>
    <property type="gene ID" value="AVESA.00010b.r2.2DG0339460"/>
</dbReference>
<evidence type="ECO:0000313" key="2">
    <source>
        <dbReference type="Proteomes" id="UP001732700"/>
    </source>
</evidence>
<reference evidence="1" key="1">
    <citation type="submission" date="2021-05" db="EMBL/GenBank/DDBJ databases">
        <authorList>
            <person name="Scholz U."/>
            <person name="Mascher M."/>
            <person name="Fiebig A."/>
        </authorList>
    </citation>
    <scope>NUCLEOTIDE SEQUENCE [LARGE SCALE GENOMIC DNA]</scope>
</reference>
<reference evidence="1" key="2">
    <citation type="submission" date="2025-09" db="UniProtKB">
        <authorList>
            <consortium name="EnsemblPlants"/>
        </authorList>
    </citation>
    <scope>IDENTIFICATION</scope>
</reference>
<organism evidence="1 2">
    <name type="scientific">Avena sativa</name>
    <name type="common">Oat</name>
    <dbReference type="NCBI Taxonomy" id="4498"/>
    <lineage>
        <taxon>Eukaryota</taxon>
        <taxon>Viridiplantae</taxon>
        <taxon>Streptophyta</taxon>
        <taxon>Embryophyta</taxon>
        <taxon>Tracheophyta</taxon>
        <taxon>Spermatophyta</taxon>
        <taxon>Magnoliopsida</taxon>
        <taxon>Liliopsida</taxon>
        <taxon>Poales</taxon>
        <taxon>Poaceae</taxon>
        <taxon>BOP clade</taxon>
        <taxon>Pooideae</taxon>
        <taxon>Poodae</taxon>
        <taxon>Poeae</taxon>
        <taxon>Poeae Chloroplast Group 1 (Aveneae type)</taxon>
        <taxon>Aveninae</taxon>
        <taxon>Avena</taxon>
    </lineage>
</organism>
<protein>
    <submittedName>
        <fullName evidence="1">Uncharacterized protein</fullName>
    </submittedName>
</protein>
<proteinExistence type="predicted"/>
<evidence type="ECO:0000313" key="1">
    <source>
        <dbReference type="EnsemblPlants" id="AVESA.00010b.r2.2DG0339460.1.CDS.1"/>
    </source>
</evidence>
<accession>A0ACD5V0G7</accession>